<name>A0AAT9HPS4_9ACTN</name>
<organism evidence="2">
    <name type="scientific">Streptomyces haneummycinicus</name>
    <dbReference type="NCBI Taxonomy" id="3074435"/>
    <lineage>
        <taxon>Bacteria</taxon>
        <taxon>Bacillati</taxon>
        <taxon>Actinomycetota</taxon>
        <taxon>Actinomycetes</taxon>
        <taxon>Kitasatosporales</taxon>
        <taxon>Streptomycetaceae</taxon>
        <taxon>Streptomyces</taxon>
    </lineage>
</organism>
<dbReference type="AlphaFoldDB" id="A0AAT9HPS4"/>
<feature type="domain" description="Phospholipid/glycerol acyltransferase" evidence="1">
    <location>
        <begin position="23"/>
        <end position="57"/>
    </location>
</feature>
<proteinExistence type="predicted"/>
<evidence type="ECO:0000259" key="1">
    <source>
        <dbReference type="Pfam" id="PF01553"/>
    </source>
</evidence>
<protein>
    <recommendedName>
        <fullName evidence="1">Phospholipid/glycerol acyltransferase domain-containing protein</fullName>
    </recommendedName>
</protein>
<dbReference type="EMBL" id="AP035768">
    <property type="protein sequence ID" value="BFO19410.1"/>
    <property type="molecule type" value="Genomic_DNA"/>
</dbReference>
<dbReference type="InterPro" id="IPR002123">
    <property type="entry name" value="Plipid/glycerol_acylTrfase"/>
</dbReference>
<accession>A0AAT9HPS4</accession>
<dbReference type="GO" id="GO:0016746">
    <property type="term" value="F:acyltransferase activity"/>
    <property type="evidence" value="ECO:0007669"/>
    <property type="project" value="InterPro"/>
</dbReference>
<evidence type="ECO:0000313" key="2">
    <source>
        <dbReference type="EMBL" id="BFO19410.1"/>
    </source>
</evidence>
<dbReference type="Pfam" id="PF01553">
    <property type="entry name" value="Acyltransferase"/>
    <property type="match status" value="1"/>
</dbReference>
<reference evidence="2" key="2">
    <citation type="submission" date="2024-07" db="EMBL/GenBank/DDBJ databases">
        <title>Streptomyces haneummycinica sp. nov., a new antibiotic-producing actinobacterium isolated from marine sediment.</title>
        <authorList>
            <person name="Uemura M."/>
            <person name="Hamada M."/>
            <person name="Hirano S."/>
            <person name="Kobayashi K."/>
            <person name="Ohshiro T."/>
            <person name="Kobayashi T."/>
            <person name="Terahara T."/>
        </authorList>
    </citation>
    <scope>NUCLEOTIDE SEQUENCE</scope>
    <source>
        <strain evidence="2">KM77-8</strain>
    </source>
</reference>
<gene>
    <name evidence="2" type="ORF">SHKM778_57980</name>
</gene>
<reference evidence="2" key="1">
    <citation type="submission" date="2024-06" db="EMBL/GenBank/DDBJ databases">
        <authorList>
            <consortium name="consrtm"/>
            <person name="Uemura M."/>
            <person name="Terahara T."/>
        </authorList>
    </citation>
    <scope>NUCLEOTIDE SEQUENCE</scope>
    <source>
        <strain evidence="2">KM77-8</strain>
    </source>
</reference>
<sequence>MAELVYRPVVGFARTLFKAWDLKIDCQGSENIPRSGGAVLVSNHISYLDFVFNGLAALPRSGSCASWRRSRSSGTGSPVR</sequence>
<dbReference type="SUPFAM" id="SSF69593">
    <property type="entry name" value="Glycerol-3-phosphate (1)-acyltransferase"/>
    <property type="match status" value="1"/>
</dbReference>